<feature type="domain" description="Response regulatory" evidence="9">
    <location>
        <begin position="13"/>
        <end position="129"/>
    </location>
</feature>
<dbReference type="Pfam" id="PF02518">
    <property type="entry name" value="HATPase_c"/>
    <property type="match status" value="1"/>
</dbReference>
<dbReference type="SUPFAM" id="SSF47384">
    <property type="entry name" value="Homodimeric domain of signal transducing histidine kinase"/>
    <property type="match status" value="1"/>
</dbReference>
<dbReference type="Gene3D" id="3.30.450.20">
    <property type="entry name" value="PAS domain"/>
    <property type="match status" value="3"/>
</dbReference>
<dbReference type="InterPro" id="IPR004358">
    <property type="entry name" value="Sig_transdc_His_kin-like_C"/>
</dbReference>
<name>A0ABD5VDF4_9EURY</name>
<evidence type="ECO:0000259" key="8">
    <source>
        <dbReference type="PROSITE" id="PS50109"/>
    </source>
</evidence>
<evidence type="ECO:0000259" key="9">
    <source>
        <dbReference type="PROSITE" id="PS50110"/>
    </source>
</evidence>
<dbReference type="SUPFAM" id="SSF52172">
    <property type="entry name" value="CheY-like"/>
    <property type="match status" value="1"/>
</dbReference>
<feature type="domain" description="PAS" evidence="10">
    <location>
        <begin position="272"/>
        <end position="342"/>
    </location>
</feature>
<evidence type="ECO:0000259" key="10">
    <source>
        <dbReference type="PROSITE" id="PS50112"/>
    </source>
</evidence>
<dbReference type="InterPro" id="IPR013767">
    <property type="entry name" value="PAS_fold"/>
</dbReference>
<dbReference type="InterPro" id="IPR001789">
    <property type="entry name" value="Sig_transdc_resp-reg_receiver"/>
</dbReference>
<comment type="caution">
    <text evidence="11">The sequence shown here is derived from an EMBL/GenBank/DDBJ whole genome shotgun (WGS) entry which is preliminary data.</text>
</comment>
<dbReference type="SMART" id="SM00091">
    <property type="entry name" value="PAS"/>
    <property type="match status" value="3"/>
</dbReference>
<dbReference type="SMART" id="SM00448">
    <property type="entry name" value="REC"/>
    <property type="match status" value="1"/>
</dbReference>
<dbReference type="SMART" id="SM00387">
    <property type="entry name" value="HATPase_c"/>
    <property type="match status" value="1"/>
</dbReference>
<feature type="domain" description="PAS" evidence="10">
    <location>
        <begin position="144"/>
        <end position="215"/>
    </location>
</feature>
<protein>
    <recommendedName>
        <fullName evidence="2">histidine kinase</fullName>
        <ecNumber evidence="2">2.7.13.3</ecNumber>
    </recommendedName>
</protein>
<dbReference type="GO" id="GO:0000160">
    <property type="term" value="P:phosphorelay signal transduction system"/>
    <property type="evidence" value="ECO:0007669"/>
    <property type="project" value="UniProtKB-KW"/>
</dbReference>
<evidence type="ECO:0000313" key="11">
    <source>
        <dbReference type="EMBL" id="MFC6953121.1"/>
    </source>
</evidence>
<dbReference type="InterPro" id="IPR013656">
    <property type="entry name" value="PAS_4"/>
</dbReference>
<dbReference type="Gene3D" id="3.30.565.10">
    <property type="entry name" value="Histidine kinase-like ATPase, C-terminal domain"/>
    <property type="match status" value="1"/>
</dbReference>
<dbReference type="NCBIfam" id="TIGR00229">
    <property type="entry name" value="sensory_box"/>
    <property type="match status" value="3"/>
</dbReference>
<dbReference type="InterPro" id="IPR003594">
    <property type="entry name" value="HATPase_dom"/>
</dbReference>
<accession>A0ABD5VDF4</accession>
<dbReference type="PRINTS" id="PR00344">
    <property type="entry name" value="BCTRLSENSOR"/>
</dbReference>
<keyword evidence="5" id="KW-0418">Kinase</keyword>
<proteinExistence type="predicted"/>
<dbReference type="InterPro" id="IPR036097">
    <property type="entry name" value="HisK_dim/P_sf"/>
</dbReference>
<evidence type="ECO:0000313" key="12">
    <source>
        <dbReference type="Proteomes" id="UP001596395"/>
    </source>
</evidence>
<dbReference type="Pfam" id="PF00989">
    <property type="entry name" value="PAS"/>
    <property type="match status" value="1"/>
</dbReference>
<dbReference type="Gene3D" id="3.40.50.2300">
    <property type="match status" value="1"/>
</dbReference>
<dbReference type="Gene3D" id="1.10.287.130">
    <property type="match status" value="1"/>
</dbReference>
<dbReference type="Proteomes" id="UP001596395">
    <property type="component" value="Unassembled WGS sequence"/>
</dbReference>
<keyword evidence="6" id="KW-0902">Two-component regulatory system</keyword>
<dbReference type="Pfam" id="PF08448">
    <property type="entry name" value="PAS_4"/>
    <property type="match status" value="2"/>
</dbReference>
<reference evidence="11 12" key="1">
    <citation type="journal article" date="2019" name="Int. J. Syst. Evol. Microbiol.">
        <title>The Global Catalogue of Microorganisms (GCM) 10K type strain sequencing project: providing services to taxonomists for standard genome sequencing and annotation.</title>
        <authorList>
            <consortium name="The Broad Institute Genomics Platform"/>
            <consortium name="The Broad Institute Genome Sequencing Center for Infectious Disease"/>
            <person name="Wu L."/>
            <person name="Ma J."/>
        </authorList>
    </citation>
    <scope>NUCLEOTIDE SEQUENCE [LARGE SCALE GENOMIC DNA]</scope>
    <source>
        <strain evidence="11 12">GX26</strain>
    </source>
</reference>
<dbReference type="InterPro" id="IPR000014">
    <property type="entry name" value="PAS"/>
</dbReference>
<keyword evidence="3 7" id="KW-0597">Phosphoprotein</keyword>
<dbReference type="InterPro" id="IPR036890">
    <property type="entry name" value="HATPase_C_sf"/>
</dbReference>
<dbReference type="EMBL" id="JBHSXN010000002">
    <property type="protein sequence ID" value="MFC6953121.1"/>
    <property type="molecule type" value="Genomic_DNA"/>
</dbReference>
<sequence length="719" mass="77988">MAGWRDATTDAVRVLHVDDDEQLLDLTATSLERVDDDFEVTTAVGAPAGLDVLDDAHVDCIVSDYQMPAMDGLEFLERVRETHPELPFVLFTGEGSETVASDAIAAGATDYVPKGGGSDRFEVLANRVRNAVDAMRAEREVERTAARFQRVCDTAPVPIGIVDDALRVRYANDACVEFFAADDETDLLGESAAALVHPADRDRAAERVRAVLEERETPNAVETRFLTENDDSKYGVVTSAPVEYEGRPAAQVVIDDVTAERTATEHHEVVRRDGFTRSLLEALDGVFFVFQVDDGLVEWNDSMEAVTGYDADALAGASPGKFVPPEYHDRVEEDVRTVRDGGSVRYDGELLTADGERIPYEMHVASYEDADGRQFGVGFGQEITERVTREKRVRERKEQLETIVQHFPVVAFTVDADGVFTRSVGAGLDGLGIEPGELVGESIYDVYGEHEAVLENYESALAGSSAESTITVGDVTFETRYEPVLEDGDVSQVVGVAFDVTDRVEHREALEAKNERLEEFASVLSHDLRNPLSLASGTVEVLAEHVDADGREHLDTIRTAHDRMERIVDDVLALARGGSDVETAPVSSASVVDLAVETVDTEDVEVTVDYDAVVEANEGSFVRLVENLVRNAVEHGGERVVVAGLRDDDGFYVADDGAGLDEAVEASLFQPGVTTDGNGTGLGLAIVSDIADAHDWTVDVREDSDLGGARFEVRGVESA</sequence>
<organism evidence="11 12">
    <name type="scientific">Halorubellus litoreus</name>
    <dbReference type="NCBI Taxonomy" id="755308"/>
    <lineage>
        <taxon>Archaea</taxon>
        <taxon>Methanobacteriati</taxon>
        <taxon>Methanobacteriota</taxon>
        <taxon>Stenosarchaea group</taxon>
        <taxon>Halobacteria</taxon>
        <taxon>Halobacteriales</taxon>
        <taxon>Halorubellaceae</taxon>
        <taxon>Halorubellus</taxon>
    </lineage>
</organism>
<dbReference type="InterPro" id="IPR005467">
    <property type="entry name" value="His_kinase_dom"/>
</dbReference>
<gene>
    <name evidence="11" type="ORF">ACFQGB_09620</name>
</gene>
<evidence type="ECO:0000256" key="5">
    <source>
        <dbReference type="ARBA" id="ARBA00022777"/>
    </source>
</evidence>
<evidence type="ECO:0000256" key="6">
    <source>
        <dbReference type="ARBA" id="ARBA00023012"/>
    </source>
</evidence>
<dbReference type="CDD" id="cd00082">
    <property type="entry name" value="HisKA"/>
    <property type="match status" value="1"/>
</dbReference>
<dbReference type="SMART" id="SM00388">
    <property type="entry name" value="HisKA"/>
    <property type="match status" value="1"/>
</dbReference>
<dbReference type="PANTHER" id="PTHR43711:SF1">
    <property type="entry name" value="HISTIDINE KINASE 1"/>
    <property type="match status" value="1"/>
</dbReference>
<keyword evidence="4" id="KW-0808">Transferase</keyword>
<dbReference type="CDD" id="cd00130">
    <property type="entry name" value="PAS"/>
    <property type="match status" value="2"/>
</dbReference>
<dbReference type="Pfam" id="PF00512">
    <property type="entry name" value="HisKA"/>
    <property type="match status" value="1"/>
</dbReference>
<dbReference type="PANTHER" id="PTHR43711">
    <property type="entry name" value="TWO-COMPONENT HISTIDINE KINASE"/>
    <property type="match status" value="1"/>
</dbReference>
<dbReference type="PROSITE" id="PS50112">
    <property type="entry name" value="PAS"/>
    <property type="match status" value="3"/>
</dbReference>
<feature type="modified residue" description="4-aspartylphosphate" evidence="7">
    <location>
        <position position="64"/>
    </location>
</feature>
<evidence type="ECO:0000256" key="4">
    <source>
        <dbReference type="ARBA" id="ARBA00022679"/>
    </source>
</evidence>
<dbReference type="InterPro" id="IPR050736">
    <property type="entry name" value="Sensor_HK_Regulatory"/>
</dbReference>
<dbReference type="EC" id="2.7.13.3" evidence="2"/>
<dbReference type="SUPFAM" id="SSF55785">
    <property type="entry name" value="PYP-like sensor domain (PAS domain)"/>
    <property type="match status" value="3"/>
</dbReference>
<dbReference type="GO" id="GO:0004673">
    <property type="term" value="F:protein histidine kinase activity"/>
    <property type="evidence" value="ECO:0007669"/>
    <property type="project" value="UniProtKB-EC"/>
</dbReference>
<dbReference type="PROSITE" id="PS50110">
    <property type="entry name" value="RESPONSE_REGULATORY"/>
    <property type="match status" value="1"/>
</dbReference>
<dbReference type="InterPro" id="IPR035965">
    <property type="entry name" value="PAS-like_dom_sf"/>
</dbReference>
<dbReference type="InterPro" id="IPR011006">
    <property type="entry name" value="CheY-like_superfamily"/>
</dbReference>
<dbReference type="SUPFAM" id="SSF55874">
    <property type="entry name" value="ATPase domain of HSP90 chaperone/DNA topoisomerase II/histidine kinase"/>
    <property type="match status" value="1"/>
</dbReference>
<evidence type="ECO:0000256" key="1">
    <source>
        <dbReference type="ARBA" id="ARBA00000085"/>
    </source>
</evidence>
<dbReference type="Pfam" id="PF00072">
    <property type="entry name" value="Response_reg"/>
    <property type="match status" value="1"/>
</dbReference>
<dbReference type="InterPro" id="IPR003661">
    <property type="entry name" value="HisK_dim/P_dom"/>
</dbReference>
<dbReference type="PROSITE" id="PS50109">
    <property type="entry name" value="HIS_KIN"/>
    <property type="match status" value="1"/>
</dbReference>
<feature type="domain" description="PAS" evidence="10">
    <location>
        <begin position="396"/>
        <end position="447"/>
    </location>
</feature>
<evidence type="ECO:0000256" key="7">
    <source>
        <dbReference type="PROSITE-ProRule" id="PRU00169"/>
    </source>
</evidence>
<feature type="domain" description="Histidine kinase" evidence="8">
    <location>
        <begin position="523"/>
        <end position="714"/>
    </location>
</feature>
<dbReference type="RefSeq" id="WP_336350090.1">
    <property type="nucleotide sequence ID" value="NZ_JAZAQL010000002.1"/>
</dbReference>
<keyword evidence="12" id="KW-1185">Reference proteome</keyword>
<evidence type="ECO:0000256" key="3">
    <source>
        <dbReference type="ARBA" id="ARBA00022553"/>
    </source>
</evidence>
<dbReference type="AlphaFoldDB" id="A0ABD5VDF4"/>
<evidence type="ECO:0000256" key="2">
    <source>
        <dbReference type="ARBA" id="ARBA00012438"/>
    </source>
</evidence>
<comment type="catalytic activity">
    <reaction evidence="1">
        <text>ATP + protein L-histidine = ADP + protein N-phospho-L-histidine.</text>
        <dbReference type="EC" id="2.7.13.3"/>
    </reaction>
</comment>